<dbReference type="Gene3D" id="1.25.10.10">
    <property type="entry name" value="Leucine-rich Repeat Variant"/>
    <property type="match status" value="1"/>
</dbReference>
<evidence type="ECO:0000259" key="4">
    <source>
        <dbReference type="Pfam" id="PF05004"/>
    </source>
</evidence>
<dbReference type="PANTHER" id="PTHR12354:SF1">
    <property type="entry name" value="INTERFERON-RELATED DEVELOPMENTAL REGULATOR 1"/>
    <property type="match status" value="1"/>
</dbReference>
<feature type="domain" description="Interferon-related developmental regulator C-terminal" evidence="3">
    <location>
        <begin position="386"/>
        <end position="437"/>
    </location>
</feature>
<feature type="domain" description="Interferon-related developmental regulator N-terminal" evidence="4">
    <location>
        <begin position="33"/>
        <end position="339"/>
    </location>
</feature>
<comment type="caution">
    <text evidence="5">The sequence shown here is derived from an EMBL/GenBank/DDBJ whole genome shotgun (WGS) entry which is preliminary data.</text>
</comment>
<evidence type="ECO:0000256" key="1">
    <source>
        <dbReference type="ARBA" id="ARBA00008828"/>
    </source>
</evidence>
<reference evidence="5 6" key="1">
    <citation type="submission" date="2024-02" db="EMBL/GenBank/DDBJ databases">
        <title>Chromosome-scale genome assembly of the rough periwinkle Littorina saxatilis.</title>
        <authorList>
            <person name="De Jode A."/>
            <person name="Faria R."/>
            <person name="Formenti G."/>
            <person name="Sims Y."/>
            <person name="Smith T.P."/>
            <person name="Tracey A."/>
            <person name="Wood J.M.D."/>
            <person name="Zagrodzka Z.B."/>
            <person name="Johannesson K."/>
            <person name="Butlin R.K."/>
            <person name="Leder E.H."/>
        </authorList>
    </citation>
    <scope>NUCLEOTIDE SEQUENCE [LARGE SCALE GENOMIC DNA]</scope>
    <source>
        <strain evidence="5">Snail1</strain>
        <tissue evidence="5">Muscle</tissue>
    </source>
</reference>
<keyword evidence="6" id="KW-1185">Reference proteome</keyword>
<dbReference type="AlphaFoldDB" id="A0AAN9BBV9"/>
<dbReference type="Pfam" id="PF05004">
    <property type="entry name" value="IFRD"/>
    <property type="match status" value="1"/>
</dbReference>
<proteinExistence type="inferred from homology"/>
<sequence>MPKNNKKRGAQKKGAGAAGSRPPTDDENSTGDNWSTASVLSDNSSICDLGSGPEVEEVEDNSEQESFEDRLCECIEGLLSKSGPQRKKFLDGLKQALCKKYLVDFLEKRKETVADSLLKCVKKGKTEEQSLAAQCISLLALQLGPDLVHLYTEIQAVLSTMLADNTASVQTRAECASALAMCCFLTSSPKRDDVEELCSKMGMMEDVFKKAYRKADGSLPQGNPQMSVLNVSCLDAWCLLLTRTPDFFIQRTAQTHISLLGDLLRGSDTDLRVAAGEAIALLYDMNRYIDEDFGFGEEDAETNALCDQLKELSTESTKHIARNALRRQRSRFRDILQTVKTWVVDEEVVKMGRLESLMLEDWATKIQYNAFCNVLHSGVNIHLQENVMLREFFGLGAPLPVGAKPQHKMTKVQRKYYNSLADKARTVSRGKNRDKRSAVIGF</sequence>
<dbReference type="InterPro" id="IPR006921">
    <property type="entry name" value="Interferon-rel_develop_reg_C"/>
</dbReference>
<dbReference type="InterPro" id="IPR016024">
    <property type="entry name" value="ARM-type_fold"/>
</dbReference>
<name>A0AAN9BBV9_9CAEN</name>
<comment type="similarity">
    <text evidence="1">Belongs to the IFRD family.</text>
</comment>
<protein>
    <recommendedName>
        <fullName evidence="7">Interferon-related developmental regulator 1</fullName>
    </recommendedName>
</protein>
<dbReference type="InterPro" id="IPR011989">
    <property type="entry name" value="ARM-like"/>
</dbReference>
<dbReference type="InterPro" id="IPR039777">
    <property type="entry name" value="IFRD"/>
</dbReference>
<evidence type="ECO:0000313" key="6">
    <source>
        <dbReference type="Proteomes" id="UP001374579"/>
    </source>
</evidence>
<dbReference type="EMBL" id="JBAMIC010000010">
    <property type="protein sequence ID" value="KAK7102246.1"/>
    <property type="molecule type" value="Genomic_DNA"/>
</dbReference>
<evidence type="ECO:0008006" key="7">
    <source>
        <dbReference type="Google" id="ProtNLM"/>
    </source>
</evidence>
<feature type="compositionally biased region" description="Polar residues" evidence="2">
    <location>
        <begin position="30"/>
        <end position="46"/>
    </location>
</feature>
<accession>A0AAN9BBV9</accession>
<evidence type="ECO:0000259" key="3">
    <source>
        <dbReference type="Pfam" id="PF04836"/>
    </source>
</evidence>
<dbReference type="Proteomes" id="UP001374579">
    <property type="component" value="Unassembled WGS sequence"/>
</dbReference>
<organism evidence="5 6">
    <name type="scientific">Littorina saxatilis</name>
    <dbReference type="NCBI Taxonomy" id="31220"/>
    <lineage>
        <taxon>Eukaryota</taxon>
        <taxon>Metazoa</taxon>
        <taxon>Spiralia</taxon>
        <taxon>Lophotrochozoa</taxon>
        <taxon>Mollusca</taxon>
        <taxon>Gastropoda</taxon>
        <taxon>Caenogastropoda</taxon>
        <taxon>Littorinimorpha</taxon>
        <taxon>Littorinoidea</taxon>
        <taxon>Littorinidae</taxon>
        <taxon>Littorina</taxon>
    </lineage>
</organism>
<evidence type="ECO:0000256" key="2">
    <source>
        <dbReference type="SAM" id="MobiDB-lite"/>
    </source>
</evidence>
<dbReference type="InterPro" id="IPR007701">
    <property type="entry name" value="Interferon-rel_develop_reg_N"/>
</dbReference>
<gene>
    <name evidence="5" type="ORF">V1264_020491</name>
</gene>
<evidence type="ECO:0000313" key="5">
    <source>
        <dbReference type="EMBL" id="KAK7102246.1"/>
    </source>
</evidence>
<feature type="region of interest" description="Disordered" evidence="2">
    <location>
        <begin position="1"/>
        <end position="62"/>
    </location>
</feature>
<dbReference type="SUPFAM" id="SSF48371">
    <property type="entry name" value="ARM repeat"/>
    <property type="match status" value="1"/>
</dbReference>
<feature type="compositionally biased region" description="Basic residues" evidence="2">
    <location>
        <begin position="1"/>
        <end position="11"/>
    </location>
</feature>
<dbReference type="Pfam" id="PF04836">
    <property type="entry name" value="IFRD_C"/>
    <property type="match status" value="1"/>
</dbReference>
<dbReference type="PANTHER" id="PTHR12354">
    <property type="entry name" value="INTERFERON-RELATED DEVELOPMENTAL REGULATOR"/>
    <property type="match status" value="1"/>
</dbReference>